<proteinExistence type="inferred from homology"/>
<keyword evidence="3" id="KW-0067">ATP-binding</keyword>
<feature type="region of interest" description="Disordered" evidence="4">
    <location>
        <begin position="560"/>
        <end position="593"/>
    </location>
</feature>
<evidence type="ECO:0000313" key="7">
    <source>
        <dbReference type="Proteomes" id="UP001299876"/>
    </source>
</evidence>
<evidence type="ECO:0000256" key="2">
    <source>
        <dbReference type="ARBA" id="ARBA00022741"/>
    </source>
</evidence>
<dbReference type="Proteomes" id="UP001299876">
    <property type="component" value="Unassembled WGS sequence"/>
</dbReference>
<dbReference type="PANTHER" id="PTHR30258:SF2">
    <property type="entry name" value="COMG OPERON PROTEIN 1"/>
    <property type="match status" value="1"/>
</dbReference>
<feature type="domain" description="Bacterial type II secretion system protein E" evidence="5">
    <location>
        <begin position="156"/>
        <end position="549"/>
    </location>
</feature>
<keyword evidence="2" id="KW-0547">Nucleotide-binding</keyword>
<organism evidence="6 7">
    <name type="scientific">Pseudomonas violetae</name>
    <dbReference type="NCBI Taxonomy" id="2915813"/>
    <lineage>
        <taxon>Bacteria</taxon>
        <taxon>Pseudomonadati</taxon>
        <taxon>Pseudomonadota</taxon>
        <taxon>Gammaproteobacteria</taxon>
        <taxon>Pseudomonadales</taxon>
        <taxon>Pseudomonadaceae</taxon>
        <taxon>Pseudomonas</taxon>
    </lineage>
</organism>
<name>A0ABT0ESJ4_9PSED</name>
<evidence type="ECO:0000256" key="4">
    <source>
        <dbReference type="SAM" id="MobiDB-lite"/>
    </source>
</evidence>
<dbReference type="CDD" id="cd01129">
    <property type="entry name" value="PulE-GspE-like"/>
    <property type="match status" value="1"/>
</dbReference>
<comment type="similarity">
    <text evidence="1">Belongs to the GSP E family.</text>
</comment>
<keyword evidence="7" id="KW-1185">Reference proteome</keyword>
<accession>A0ABT0ESJ4</accession>
<evidence type="ECO:0000313" key="6">
    <source>
        <dbReference type="EMBL" id="MCK1788707.1"/>
    </source>
</evidence>
<protein>
    <submittedName>
        <fullName evidence="6">Flp pilus assembly complex ATPase component TadA</fullName>
    </submittedName>
</protein>
<dbReference type="EMBL" id="JAKNRW010000001">
    <property type="protein sequence ID" value="MCK1788707.1"/>
    <property type="molecule type" value="Genomic_DNA"/>
</dbReference>
<gene>
    <name evidence="6" type="primary">tadA</name>
    <name evidence="6" type="ORF">L9059_00570</name>
</gene>
<dbReference type="InterPro" id="IPR027417">
    <property type="entry name" value="P-loop_NTPase"/>
</dbReference>
<comment type="caution">
    <text evidence="6">The sequence shown here is derived from an EMBL/GenBank/DDBJ whole genome shotgun (WGS) entry which is preliminary data.</text>
</comment>
<sequence>MNPIERQQKKILGFLVAEKKITPSQAHAHAVSESVESIIPDLSRMASNEEALVAAVSAALNKQAFIEVEAGRKALMPDGTQNFCVYDGTVFLTNPLDQRSINSALAWARQKKHDGQLKYDGDLKIGVIGPSKLDGLRNLDIDDEDVSVVDTEQAKQRAQKRIDDLIREAASRDATDIHLQPTQGDKILVRYRIDGKLRTIRTYPHTHHDSLCRVLIENLCSLTLETMTPQDGKFDFEITGNKKINLRMSSIPVQRGTDKTLKIVLRLLGNNTQLANLDRLGLSPRNIAILKRLGNQPNGLIALTGPTGSGKTTTLAAILLDAFRNNPDKNYHTIEEPVEIHHEGMTHTECGPHLSFADALRSLLRQDPDVIGVGEMRDNETADLGYKAAMTGHLVLTTLHTNNAHESIGRLERMNVQSDIIATNTAAFAAQRLVRSLCGKCKIQYRLRSVPEEHVRYGSNPVFSEDPDALVYRGNPAGCSFCGVDSGGMKGRCGVLEILEFTPEIQEAILDGVSPSLLRRSSIANGSFLDLWDDGLRLVKSGMTSLAELELTLRPYMTDRIGGRGSPGAQMQGNRPQLPAAQNAASLKTQPQL</sequence>
<dbReference type="SUPFAM" id="SSF52540">
    <property type="entry name" value="P-loop containing nucleoside triphosphate hydrolases"/>
    <property type="match status" value="1"/>
</dbReference>
<evidence type="ECO:0000256" key="3">
    <source>
        <dbReference type="ARBA" id="ARBA00022840"/>
    </source>
</evidence>
<reference evidence="6 7" key="1">
    <citation type="submission" date="2022-02" db="EMBL/GenBank/DDBJ databases">
        <title>Comparative genomics of the first Antarctic Pseudomonas spp. capable of biotransforming 2,4,6-Trinitrotoluene.</title>
        <authorList>
            <person name="Cabrera M.A."/>
            <person name="Marquez S.L."/>
            <person name="Perez-Donoso J.M."/>
        </authorList>
    </citation>
    <scope>NUCLEOTIDE SEQUENCE [LARGE SCALE GENOMIC DNA]</scope>
    <source>
        <strain evidence="6 7">TNT19</strain>
    </source>
</reference>
<evidence type="ECO:0000256" key="1">
    <source>
        <dbReference type="ARBA" id="ARBA00006611"/>
    </source>
</evidence>
<dbReference type="Pfam" id="PF00437">
    <property type="entry name" value="T2SSE"/>
    <property type="match status" value="1"/>
</dbReference>
<feature type="compositionally biased region" description="Polar residues" evidence="4">
    <location>
        <begin position="583"/>
        <end position="593"/>
    </location>
</feature>
<evidence type="ECO:0000259" key="5">
    <source>
        <dbReference type="Pfam" id="PF00437"/>
    </source>
</evidence>
<dbReference type="InterPro" id="IPR001482">
    <property type="entry name" value="T2SS/T4SS_dom"/>
</dbReference>
<dbReference type="Gene3D" id="3.30.450.90">
    <property type="match status" value="1"/>
</dbReference>
<dbReference type="Gene3D" id="3.40.50.300">
    <property type="entry name" value="P-loop containing nucleotide triphosphate hydrolases"/>
    <property type="match status" value="1"/>
</dbReference>
<dbReference type="RefSeq" id="WP_247285699.1">
    <property type="nucleotide sequence ID" value="NZ_JAKNRW010000001.1"/>
</dbReference>
<dbReference type="PANTHER" id="PTHR30258">
    <property type="entry name" value="TYPE II SECRETION SYSTEM PROTEIN GSPE-RELATED"/>
    <property type="match status" value="1"/>
</dbReference>